<organism evidence="1 2">
    <name type="scientific">Recurvomyces mirabilis</name>
    <dbReference type="NCBI Taxonomy" id="574656"/>
    <lineage>
        <taxon>Eukaryota</taxon>
        <taxon>Fungi</taxon>
        <taxon>Dikarya</taxon>
        <taxon>Ascomycota</taxon>
        <taxon>Pezizomycotina</taxon>
        <taxon>Dothideomycetes</taxon>
        <taxon>Dothideomycetidae</taxon>
        <taxon>Mycosphaerellales</taxon>
        <taxon>Teratosphaeriaceae</taxon>
        <taxon>Recurvomyces</taxon>
    </lineage>
</organism>
<dbReference type="EMBL" id="JAUTXT010000056">
    <property type="protein sequence ID" value="KAK3670466.1"/>
    <property type="molecule type" value="Genomic_DNA"/>
</dbReference>
<gene>
    <name evidence="1" type="ORF">LTR78_009707</name>
</gene>
<sequence length="192" mass="21189">MIEKGSYGHNSSLNLENLLPDGEESRWAEELKGTIEFRQHKGSLGAVGIRTTTLHELLTHIGCEPDLIHFLANPRTTYEDPDSERPAIFPPSSIVACIEQNKFEEAARFEPEAVSDVNNKDYGLDASVTEASSPTEVMARCCQQACATVVSKGADIFPSQANIAAPARALVFEHIAEMYRGTADPREYWYLS</sequence>
<reference evidence="1" key="1">
    <citation type="submission" date="2023-07" db="EMBL/GenBank/DDBJ databases">
        <title>Black Yeasts Isolated from many extreme environments.</title>
        <authorList>
            <person name="Coleine C."/>
            <person name="Stajich J.E."/>
            <person name="Selbmann L."/>
        </authorList>
    </citation>
    <scope>NUCLEOTIDE SEQUENCE</scope>
    <source>
        <strain evidence="1">CCFEE 5485</strain>
    </source>
</reference>
<comment type="caution">
    <text evidence="1">The sequence shown here is derived from an EMBL/GenBank/DDBJ whole genome shotgun (WGS) entry which is preliminary data.</text>
</comment>
<evidence type="ECO:0000313" key="1">
    <source>
        <dbReference type="EMBL" id="KAK3670466.1"/>
    </source>
</evidence>
<dbReference type="AlphaFoldDB" id="A0AAE0TR74"/>
<protein>
    <submittedName>
        <fullName evidence="1">Uncharacterized protein</fullName>
    </submittedName>
</protein>
<keyword evidence="2" id="KW-1185">Reference proteome</keyword>
<evidence type="ECO:0000313" key="2">
    <source>
        <dbReference type="Proteomes" id="UP001274830"/>
    </source>
</evidence>
<accession>A0AAE0TR74</accession>
<name>A0AAE0TR74_9PEZI</name>
<proteinExistence type="predicted"/>
<dbReference type="Proteomes" id="UP001274830">
    <property type="component" value="Unassembled WGS sequence"/>
</dbReference>